<accession>Q47BD4</accession>
<dbReference type="EMBL" id="CP000089">
    <property type="protein sequence ID" value="AAZ47847.1"/>
    <property type="molecule type" value="Genomic_DNA"/>
</dbReference>
<name>Q47BD4_DECAR</name>
<dbReference type="HOGENOM" id="CLU_103261_0_0_4"/>
<dbReference type="eggNOG" id="ENOG502ZV0V">
    <property type="taxonomic scope" value="Bacteria"/>
</dbReference>
<organism evidence="1">
    <name type="scientific">Dechloromonas aromatica (strain RCB)</name>
    <dbReference type="NCBI Taxonomy" id="159087"/>
    <lineage>
        <taxon>Bacteria</taxon>
        <taxon>Pseudomonadati</taxon>
        <taxon>Pseudomonadota</taxon>
        <taxon>Betaproteobacteria</taxon>
        <taxon>Rhodocyclales</taxon>
        <taxon>Azonexaceae</taxon>
        <taxon>Dechloromonas</taxon>
    </lineage>
</organism>
<evidence type="ECO:0000313" key="1">
    <source>
        <dbReference type="EMBL" id="AAZ47847.1"/>
    </source>
</evidence>
<dbReference type="KEGG" id="dar:Daro_3117"/>
<gene>
    <name evidence="1" type="ordered locus">Daro_3117</name>
</gene>
<dbReference type="STRING" id="159087.Daro_3117"/>
<dbReference type="OrthoDB" id="8896410at2"/>
<sequence length="167" mass="18716">MTSNVMNEAIEPEESADINEPRLWRSNGWTARVIKNEEDEGWAVEMIKDGESEPALVGPWTMGRDKKSPKPLDVSAFQTLIKTASEVLRRHEHQLHAMLHKKLTVDRENGPVLISLDIVPDEDDPYATLSAKDVDGEQLASVRVGPNFKLSAASANAWIDDEFRQPE</sequence>
<protein>
    <submittedName>
        <fullName evidence="1">Uncharacterized protein</fullName>
    </submittedName>
</protein>
<proteinExistence type="predicted"/>
<reference evidence="1" key="1">
    <citation type="submission" date="2005-08" db="EMBL/GenBank/DDBJ databases">
        <title>Complete sequence of Dechloromonas aromatica RCB.</title>
        <authorList>
            <person name="Salinero K.K."/>
            <person name="Copeland A."/>
            <person name="Lucas S."/>
            <person name="Lapidus A."/>
            <person name="Barry K."/>
            <person name="Detter J.C."/>
            <person name="Glavina T."/>
            <person name="Hammon N."/>
            <person name="Israni S."/>
            <person name="Pitluck S."/>
            <person name="Di Bartolo G."/>
            <person name="Trong S."/>
            <person name="Schmutz J."/>
            <person name="Larimer F."/>
            <person name="Land M."/>
            <person name="Ivanova N."/>
            <person name="Richardson P."/>
        </authorList>
    </citation>
    <scope>NUCLEOTIDE SEQUENCE</scope>
    <source>
        <strain evidence="1">RCB</strain>
    </source>
</reference>
<dbReference type="AlphaFoldDB" id="Q47BD4"/>